<dbReference type="EMBL" id="JAIWYP010000014">
    <property type="protein sequence ID" value="KAH3710850.1"/>
    <property type="molecule type" value="Genomic_DNA"/>
</dbReference>
<evidence type="ECO:0000313" key="2">
    <source>
        <dbReference type="EMBL" id="KAH3710850.1"/>
    </source>
</evidence>
<organism evidence="2 3">
    <name type="scientific">Dreissena polymorpha</name>
    <name type="common">Zebra mussel</name>
    <name type="synonym">Mytilus polymorpha</name>
    <dbReference type="NCBI Taxonomy" id="45954"/>
    <lineage>
        <taxon>Eukaryota</taxon>
        <taxon>Metazoa</taxon>
        <taxon>Spiralia</taxon>
        <taxon>Lophotrochozoa</taxon>
        <taxon>Mollusca</taxon>
        <taxon>Bivalvia</taxon>
        <taxon>Autobranchia</taxon>
        <taxon>Heteroconchia</taxon>
        <taxon>Euheterodonta</taxon>
        <taxon>Imparidentia</taxon>
        <taxon>Neoheterodontei</taxon>
        <taxon>Myida</taxon>
        <taxon>Dreissenoidea</taxon>
        <taxon>Dreissenidae</taxon>
        <taxon>Dreissena</taxon>
    </lineage>
</organism>
<accession>A0A9D3Z0T9</accession>
<dbReference type="AlphaFoldDB" id="A0A9D3Z0T9"/>
<protein>
    <submittedName>
        <fullName evidence="2">Uncharacterized protein</fullName>
    </submittedName>
</protein>
<reference evidence="2" key="2">
    <citation type="submission" date="2020-11" db="EMBL/GenBank/DDBJ databases">
        <authorList>
            <person name="McCartney M.A."/>
            <person name="Auch B."/>
            <person name="Kono T."/>
            <person name="Mallez S."/>
            <person name="Becker A."/>
            <person name="Gohl D.M."/>
            <person name="Silverstein K.A.T."/>
            <person name="Koren S."/>
            <person name="Bechman K.B."/>
            <person name="Herman A."/>
            <person name="Abrahante J.E."/>
            <person name="Garbe J."/>
        </authorList>
    </citation>
    <scope>NUCLEOTIDE SEQUENCE</scope>
    <source>
        <strain evidence="2">Duluth1</strain>
        <tissue evidence="2">Whole animal</tissue>
    </source>
</reference>
<feature type="compositionally biased region" description="Basic and acidic residues" evidence="1">
    <location>
        <begin position="98"/>
        <end position="107"/>
    </location>
</feature>
<evidence type="ECO:0000313" key="3">
    <source>
        <dbReference type="Proteomes" id="UP000828390"/>
    </source>
</evidence>
<name>A0A9D3Z0T9_DREPO</name>
<evidence type="ECO:0000256" key="1">
    <source>
        <dbReference type="SAM" id="MobiDB-lite"/>
    </source>
</evidence>
<sequence>MVHGTHWMGMNRGIEVVVGTAGTEIETVVTETSITTDTETEIVTGPLAAAPCWTAVVVTTGETGTVTTTGGSDLIGTALTGTDQTGTALIGTGPAPDKVTETGRCLE</sequence>
<dbReference type="Proteomes" id="UP000828390">
    <property type="component" value="Unassembled WGS sequence"/>
</dbReference>
<comment type="caution">
    <text evidence="2">The sequence shown here is derived from an EMBL/GenBank/DDBJ whole genome shotgun (WGS) entry which is preliminary data.</text>
</comment>
<feature type="region of interest" description="Disordered" evidence="1">
    <location>
        <begin position="83"/>
        <end position="107"/>
    </location>
</feature>
<proteinExistence type="predicted"/>
<keyword evidence="3" id="KW-1185">Reference proteome</keyword>
<reference evidence="2" key="1">
    <citation type="journal article" date="2019" name="bioRxiv">
        <title>The Genome of the Zebra Mussel, Dreissena polymorpha: A Resource for Invasive Species Research.</title>
        <authorList>
            <person name="McCartney M.A."/>
            <person name="Auch B."/>
            <person name="Kono T."/>
            <person name="Mallez S."/>
            <person name="Zhang Y."/>
            <person name="Obille A."/>
            <person name="Becker A."/>
            <person name="Abrahante J.E."/>
            <person name="Garbe J."/>
            <person name="Badalamenti J.P."/>
            <person name="Herman A."/>
            <person name="Mangelson H."/>
            <person name="Liachko I."/>
            <person name="Sullivan S."/>
            <person name="Sone E.D."/>
            <person name="Koren S."/>
            <person name="Silverstein K.A.T."/>
            <person name="Beckman K.B."/>
            <person name="Gohl D.M."/>
        </authorList>
    </citation>
    <scope>NUCLEOTIDE SEQUENCE</scope>
    <source>
        <strain evidence="2">Duluth1</strain>
        <tissue evidence="2">Whole animal</tissue>
    </source>
</reference>
<gene>
    <name evidence="2" type="ORF">DPMN_070345</name>
</gene>